<dbReference type="AlphaFoldDB" id="A0AA36CF90"/>
<dbReference type="EMBL" id="CATQJA010001374">
    <property type="protein sequence ID" value="CAJ0566984.1"/>
    <property type="molecule type" value="Genomic_DNA"/>
</dbReference>
<comment type="caution">
    <text evidence="3">The sequence shown here is derived from an EMBL/GenBank/DDBJ whole genome shotgun (WGS) entry which is preliminary data.</text>
</comment>
<evidence type="ECO:0000256" key="2">
    <source>
        <dbReference type="SAM" id="Phobius"/>
    </source>
</evidence>
<name>A0AA36CF90_9BILA</name>
<evidence type="ECO:0000256" key="1">
    <source>
        <dbReference type="SAM" id="MobiDB-lite"/>
    </source>
</evidence>
<proteinExistence type="predicted"/>
<evidence type="ECO:0000313" key="4">
    <source>
        <dbReference type="Proteomes" id="UP001177023"/>
    </source>
</evidence>
<keyword evidence="4" id="KW-1185">Reference proteome</keyword>
<reference evidence="3" key="1">
    <citation type="submission" date="2023-06" db="EMBL/GenBank/DDBJ databases">
        <authorList>
            <person name="Delattre M."/>
        </authorList>
    </citation>
    <scope>NUCLEOTIDE SEQUENCE</scope>
    <source>
        <strain evidence="3">AF72</strain>
    </source>
</reference>
<organism evidence="3 4">
    <name type="scientific">Mesorhabditis spiculigera</name>
    <dbReference type="NCBI Taxonomy" id="96644"/>
    <lineage>
        <taxon>Eukaryota</taxon>
        <taxon>Metazoa</taxon>
        <taxon>Ecdysozoa</taxon>
        <taxon>Nematoda</taxon>
        <taxon>Chromadorea</taxon>
        <taxon>Rhabditida</taxon>
        <taxon>Rhabditina</taxon>
        <taxon>Rhabditomorpha</taxon>
        <taxon>Rhabditoidea</taxon>
        <taxon>Rhabditidae</taxon>
        <taxon>Mesorhabditinae</taxon>
        <taxon>Mesorhabditis</taxon>
    </lineage>
</organism>
<keyword evidence="2" id="KW-0812">Transmembrane</keyword>
<protein>
    <submittedName>
        <fullName evidence="3">Uncharacterized protein</fullName>
    </submittedName>
</protein>
<sequence length="199" mass="22255">MNREPRYDDPTTTKVKISAEWPHKLATLHSPASRGVRALLQRYVELNDPNNAGSRGAISNPLNNHSFPRYSKHFQGTALDFAPTYTRGEDIKYESTNATMAMNTTKATTTTTTRSPTTERPWSDEELMHINSFILCMVALLFLTIYFKCSGFFGSGLKKYEAPPRVTWLEVTTPEDAHPQNPPKQPDGMAKSARSSATV</sequence>
<dbReference type="Proteomes" id="UP001177023">
    <property type="component" value="Unassembled WGS sequence"/>
</dbReference>
<feature type="non-terminal residue" evidence="3">
    <location>
        <position position="1"/>
    </location>
</feature>
<feature type="transmembrane region" description="Helical" evidence="2">
    <location>
        <begin position="130"/>
        <end position="149"/>
    </location>
</feature>
<accession>A0AA36CF90</accession>
<keyword evidence="2" id="KW-1133">Transmembrane helix</keyword>
<evidence type="ECO:0000313" key="3">
    <source>
        <dbReference type="EMBL" id="CAJ0566984.1"/>
    </source>
</evidence>
<feature type="region of interest" description="Disordered" evidence="1">
    <location>
        <begin position="172"/>
        <end position="199"/>
    </location>
</feature>
<keyword evidence="2" id="KW-0472">Membrane</keyword>
<gene>
    <name evidence="3" type="ORF">MSPICULIGERA_LOCUS5560</name>
</gene>